<keyword evidence="2" id="KW-1133">Transmembrane helix</keyword>
<feature type="transmembrane region" description="Helical" evidence="2">
    <location>
        <begin position="69"/>
        <end position="86"/>
    </location>
</feature>
<gene>
    <name evidence="3" type="ORF">EIZ48_23350</name>
</gene>
<evidence type="ECO:0000313" key="3">
    <source>
        <dbReference type="EMBL" id="NBI55458.1"/>
    </source>
</evidence>
<evidence type="ECO:0000313" key="4">
    <source>
        <dbReference type="Proteomes" id="UP000738517"/>
    </source>
</evidence>
<name>A0ABW9YQC4_9GAMM</name>
<dbReference type="EMBL" id="RSEJ01000031">
    <property type="protein sequence ID" value="NBI55458.1"/>
    <property type="molecule type" value="Genomic_DNA"/>
</dbReference>
<keyword evidence="2" id="KW-0472">Membrane</keyword>
<keyword evidence="4" id="KW-1185">Reference proteome</keyword>
<sequence length="89" mass="9599">MLDSLGESLGGLTDSILGGGEKLIDSWFDNEADKVASAAPEENRTTTHEEPAQQPTGQPIYPVNAMPTNLMFGGFALLMLLMFLMLRGK</sequence>
<reference evidence="3 4" key="1">
    <citation type="journal article" date="2017" name="Int. J. Syst. Evol. Microbiol.">
        <title>Photobacterium alginatilyticum sp. nov., a marine bacterium isolated from bottom seawater.</title>
        <authorList>
            <person name="Wang X."/>
            <person name="Wang Y."/>
            <person name="Yang X."/>
            <person name="Sun H."/>
            <person name="Li B."/>
            <person name="Zhang X.H."/>
        </authorList>
    </citation>
    <scope>NUCLEOTIDE SEQUENCE [LARGE SCALE GENOMIC DNA]</scope>
    <source>
        <strain evidence="3 4">P03D4</strain>
    </source>
</reference>
<evidence type="ECO:0000256" key="1">
    <source>
        <dbReference type="SAM" id="MobiDB-lite"/>
    </source>
</evidence>
<protein>
    <submittedName>
        <fullName evidence="3">Uncharacterized protein</fullName>
    </submittedName>
</protein>
<accession>A0ABW9YQC4</accession>
<proteinExistence type="predicted"/>
<comment type="caution">
    <text evidence="3">The sequence shown here is derived from an EMBL/GenBank/DDBJ whole genome shotgun (WGS) entry which is preliminary data.</text>
</comment>
<feature type="region of interest" description="Disordered" evidence="1">
    <location>
        <begin position="34"/>
        <end position="60"/>
    </location>
</feature>
<keyword evidence="2" id="KW-0812">Transmembrane</keyword>
<evidence type="ECO:0000256" key="2">
    <source>
        <dbReference type="SAM" id="Phobius"/>
    </source>
</evidence>
<organism evidence="3 4">
    <name type="scientific">Photobacterium alginatilyticum</name>
    <dbReference type="NCBI Taxonomy" id="1775171"/>
    <lineage>
        <taxon>Bacteria</taxon>
        <taxon>Pseudomonadati</taxon>
        <taxon>Pseudomonadota</taxon>
        <taxon>Gammaproteobacteria</taxon>
        <taxon>Vibrionales</taxon>
        <taxon>Vibrionaceae</taxon>
        <taxon>Photobacterium</taxon>
    </lineage>
</organism>
<dbReference type="Proteomes" id="UP000738517">
    <property type="component" value="Unassembled WGS sequence"/>
</dbReference>
<feature type="compositionally biased region" description="Basic and acidic residues" evidence="1">
    <location>
        <begin position="41"/>
        <end position="51"/>
    </location>
</feature>
<dbReference type="RefSeq" id="WP_160657064.1">
    <property type="nucleotide sequence ID" value="NZ_RSEJ01000031.1"/>
</dbReference>